<feature type="transmembrane region" description="Helical" evidence="6">
    <location>
        <begin position="381"/>
        <end position="401"/>
    </location>
</feature>
<evidence type="ECO:0000256" key="1">
    <source>
        <dbReference type="ARBA" id="ARBA00004141"/>
    </source>
</evidence>
<dbReference type="PANTHER" id="PTHR11654">
    <property type="entry name" value="OLIGOPEPTIDE TRANSPORTER-RELATED"/>
    <property type="match status" value="1"/>
</dbReference>
<evidence type="ECO:0000313" key="7">
    <source>
        <dbReference type="EMBL" id="JAG94933.1"/>
    </source>
</evidence>
<dbReference type="AlphaFoldDB" id="A0A0D6QY37"/>
<reference evidence="7" key="1">
    <citation type="submission" date="2015-03" db="EMBL/GenBank/DDBJ databases">
        <title>A transcriptome of Araucaria cunninghamii, an australian fine timber species.</title>
        <authorList>
            <person name="Jing Yi C.J.Y."/>
            <person name="Yin San L.Y.S."/>
            <person name="Abdul Karim S.S."/>
            <person name="Wan Azmi N.N."/>
            <person name="Hercus R.R."/>
            <person name="Croft L.L."/>
        </authorList>
    </citation>
    <scope>NUCLEOTIDE SEQUENCE</scope>
    <source>
        <strain evidence="7">MI0301</strain>
        <tissue evidence="7">Leaf</tissue>
    </source>
</reference>
<feature type="transmembrane region" description="Helical" evidence="6">
    <location>
        <begin position="112"/>
        <end position="135"/>
    </location>
</feature>
<dbReference type="GO" id="GO:0016020">
    <property type="term" value="C:membrane"/>
    <property type="evidence" value="ECO:0007669"/>
    <property type="project" value="UniProtKB-SubCell"/>
</dbReference>
<dbReference type="GO" id="GO:0022857">
    <property type="term" value="F:transmembrane transporter activity"/>
    <property type="evidence" value="ECO:0007669"/>
    <property type="project" value="InterPro"/>
</dbReference>
<feature type="transmembrane region" description="Helical" evidence="6">
    <location>
        <begin position="550"/>
        <end position="573"/>
    </location>
</feature>
<feature type="transmembrane region" description="Helical" evidence="6">
    <location>
        <begin position="421"/>
        <end position="441"/>
    </location>
</feature>
<feature type="transmembrane region" description="Helical" evidence="6">
    <location>
        <begin position="234"/>
        <end position="253"/>
    </location>
</feature>
<sequence>MSKTMVTEKAAERTASETETQKFALDGSVDLQGRPVLRAKTGGLKACSFIVGFEFCERLAFGGIGANLVIYLTNKLHEGTVSASRNVTNWIGTMWLMPILGAYIADTHWGRYWTFLVFAFVYLMGMILLTLAVSLTSLRPPECPSGEGCQRASTLQTGFFYLALYLLALGAGGIKPNISTFGADQFDDFDPRENSLKNHFFNWWMFTIFLGILFGKTILIYVEDNVSWEVSYGLITAALIISIIVFLVGTPYYRHKRRTGSPLKRIAKVFTSLARNWKVKSPSDPSYLYEIDSKEYVAKGRYPIAHTSALRFLDKAASKNDANSSSRVCTVTQVEEAKLMIGILPVWLACILPSTMEEQAGTLFVKQAQTLDRHMGSSFQIPPGSTTAFFTLSMLITTLVYDRFLVPLLRRFTGNPKGITALQRMGTGMALQVLAAVIAMITEIKRLEVVRDLGLEDKKKAIVPRTIFTLMPQYILLGIADALLNIGKIDFFYDQAPESMQSLGTSLYTSTQGVGAFMNSVLITIVSEITGRGGHRGWILNNLNASHLDYYYAFLGVLLFVNLLFFFVVSYLYEYKREVTRFLGEDSEKTIEILTVNIHSDV</sequence>
<evidence type="ECO:0000256" key="4">
    <source>
        <dbReference type="ARBA" id="ARBA00022989"/>
    </source>
</evidence>
<evidence type="ECO:0000256" key="5">
    <source>
        <dbReference type="ARBA" id="ARBA00023136"/>
    </source>
</evidence>
<keyword evidence="3 6" id="KW-0812">Transmembrane</keyword>
<keyword evidence="4 6" id="KW-1133">Transmembrane helix</keyword>
<dbReference type="Pfam" id="PF00854">
    <property type="entry name" value="PTR2"/>
    <property type="match status" value="1"/>
</dbReference>
<feature type="transmembrane region" description="Helical" evidence="6">
    <location>
        <begin position="462"/>
        <end position="484"/>
    </location>
</feature>
<accession>A0A0D6QY37</accession>
<comment type="similarity">
    <text evidence="2">Belongs to the major facilitator superfamily. Proton-dependent oligopeptide transporter (POT/PTR) (TC 2.A.17) family.</text>
</comment>
<dbReference type="InterPro" id="IPR000109">
    <property type="entry name" value="POT_fam"/>
</dbReference>
<evidence type="ECO:0000256" key="2">
    <source>
        <dbReference type="ARBA" id="ARBA00005982"/>
    </source>
</evidence>
<feature type="transmembrane region" description="Helical" evidence="6">
    <location>
        <begin position="201"/>
        <end position="222"/>
    </location>
</feature>
<organism evidence="7">
    <name type="scientific">Araucaria cunninghamii</name>
    <name type="common">Hoop pine</name>
    <name type="synonym">Moreton Bay pine</name>
    <dbReference type="NCBI Taxonomy" id="56994"/>
    <lineage>
        <taxon>Eukaryota</taxon>
        <taxon>Viridiplantae</taxon>
        <taxon>Streptophyta</taxon>
        <taxon>Embryophyta</taxon>
        <taxon>Tracheophyta</taxon>
        <taxon>Spermatophyta</taxon>
        <taxon>Pinopsida</taxon>
        <taxon>Pinidae</taxon>
        <taxon>Conifers II</taxon>
        <taxon>Araucariales</taxon>
        <taxon>Araucariaceae</taxon>
        <taxon>Araucaria</taxon>
    </lineage>
</organism>
<proteinExistence type="inferred from homology"/>
<name>A0A0D6QY37_ARACU</name>
<feature type="transmembrane region" description="Helical" evidence="6">
    <location>
        <begin position="155"/>
        <end position="174"/>
    </location>
</feature>
<protein>
    <recommendedName>
        <fullName evidence="8">Major facilitator superfamily (MFS) profile domain-containing protein</fullName>
    </recommendedName>
</protein>
<evidence type="ECO:0008006" key="8">
    <source>
        <dbReference type="Google" id="ProtNLM"/>
    </source>
</evidence>
<keyword evidence="5 6" id="KW-0472">Membrane</keyword>
<evidence type="ECO:0000256" key="6">
    <source>
        <dbReference type="SAM" id="Phobius"/>
    </source>
</evidence>
<comment type="subcellular location">
    <subcellularLocation>
        <location evidence="1">Membrane</location>
        <topology evidence="1">Multi-pass membrane protein</topology>
    </subcellularLocation>
</comment>
<feature type="transmembrane region" description="Helical" evidence="6">
    <location>
        <begin position="87"/>
        <end position="105"/>
    </location>
</feature>
<dbReference type="SUPFAM" id="SSF103473">
    <property type="entry name" value="MFS general substrate transporter"/>
    <property type="match status" value="1"/>
</dbReference>
<evidence type="ECO:0000256" key="3">
    <source>
        <dbReference type="ARBA" id="ARBA00022692"/>
    </source>
</evidence>
<dbReference type="InterPro" id="IPR036259">
    <property type="entry name" value="MFS_trans_sf"/>
</dbReference>
<dbReference type="EMBL" id="GCKF01042016">
    <property type="protein sequence ID" value="JAG94933.1"/>
    <property type="molecule type" value="Transcribed_RNA"/>
</dbReference>
<dbReference type="Gene3D" id="1.20.1250.20">
    <property type="entry name" value="MFS general substrate transporter like domains"/>
    <property type="match status" value="1"/>
</dbReference>